<dbReference type="SMART" id="SM00346">
    <property type="entry name" value="HTH_ICLR"/>
    <property type="match status" value="1"/>
</dbReference>
<reference evidence="6 7" key="1">
    <citation type="submission" date="2018-07" db="EMBL/GenBank/DDBJ databases">
        <title>The draft genome of Phyllobacterium salinisoli.</title>
        <authorList>
            <person name="Liu L."/>
            <person name="Li L."/>
            <person name="Zhang X."/>
            <person name="Liang L."/>
        </authorList>
    </citation>
    <scope>NUCLEOTIDE SEQUENCE [LARGE SCALE GENOMIC DNA]</scope>
    <source>
        <strain evidence="6 7">LLAN61</strain>
    </source>
</reference>
<dbReference type="PANTHER" id="PTHR30136">
    <property type="entry name" value="HELIX-TURN-HELIX TRANSCRIPTIONAL REGULATOR, ICLR FAMILY"/>
    <property type="match status" value="1"/>
</dbReference>
<comment type="caution">
    <text evidence="6">The sequence shown here is derived from an EMBL/GenBank/DDBJ whole genome shotgun (WGS) entry which is preliminary data.</text>
</comment>
<dbReference type="AlphaFoldDB" id="A0A368K0U5"/>
<dbReference type="SUPFAM" id="SSF55781">
    <property type="entry name" value="GAF domain-like"/>
    <property type="match status" value="1"/>
</dbReference>
<dbReference type="InterPro" id="IPR012794">
    <property type="entry name" value="PcaR_PcaU"/>
</dbReference>
<evidence type="ECO:0000256" key="2">
    <source>
        <dbReference type="ARBA" id="ARBA00023125"/>
    </source>
</evidence>
<dbReference type="GO" id="GO:0003677">
    <property type="term" value="F:DNA binding"/>
    <property type="evidence" value="ECO:0007669"/>
    <property type="project" value="UniProtKB-KW"/>
</dbReference>
<accession>A0A368K0U5</accession>
<keyword evidence="7" id="KW-1185">Reference proteome</keyword>
<evidence type="ECO:0000256" key="3">
    <source>
        <dbReference type="ARBA" id="ARBA00023163"/>
    </source>
</evidence>
<dbReference type="GO" id="GO:0046278">
    <property type="term" value="P:3,4-dihydroxybenzoate metabolic process"/>
    <property type="evidence" value="ECO:0007669"/>
    <property type="project" value="InterPro"/>
</dbReference>
<keyword evidence="1" id="KW-0805">Transcription regulation</keyword>
<dbReference type="NCBIfam" id="TIGR02431">
    <property type="entry name" value="pcaR_pcaU"/>
    <property type="match status" value="1"/>
</dbReference>
<dbReference type="Gene3D" id="3.30.450.40">
    <property type="match status" value="1"/>
</dbReference>
<sequence length="251" mass="27442">MRETDFVGGFAKGLRVIEAFGEDKSRLSIAEVSRITGLDRATARRCLLTLAQLGYAEYDGKFFMLLPKILRLGHAYLSATPLPTIIQPHLDRLSDVVGESASASVLDGTEIVYIARAAQIRVMSINLMAGSRLPAYCASMGRVLLAWLGEAEARSVLERTELKSRTPFTRTEPDRLIEELGRIRAQGYAINDQELELGLRSIAVPVFNHRGAVVAALNIGAPAAHVEISDLLESMLPAMLKVQSDLRAVLQ</sequence>
<dbReference type="GO" id="GO:0045892">
    <property type="term" value="P:negative regulation of DNA-templated transcription"/>
    <property type="evidence" value="ECO:0007669"/>
    <property type="project" value="TreeGrafter"/>
</dbReference>
<name>A0A368K0U5_9HYPH</name>
<dbReference type="Proteomes" id="UP000253420">
    <property type="component" value="Unassembled WGS sequence"/>
</dbReference>
<evidence type="ECO:0000256" key="1">
    <source>
        <dbReference type="ARBA" id="ARBA00023015"/>
    </source>
</evidence>
<keyword evidence="3" id="KW-0804">Transcription</keyword>
<keyword evidence="2" id="KW-0238">DNA-binding</keyword>
<dbReference type="Pfam" id="PF09339">
    <property type="entry name" value="HTH_IclR"/>
    <property type="match status" value="1"/>
</dbReference>
<dbReference type="InterPro" id="IPR005471">
    <property type="entry name" value="Tscrpt_reg_IclR_N"/>
</dbReference>
<feature type="domain" description="IclR-ED" evidence="5">
    <location>
        <begin position="68"/>
        <end position="251"/>
    </location>
</feature>
<dbReference type="OrthoDB" id="9807558at2"/>
<evidence type="ECO:0000259" key="5">
    <source>
        <dbReference type="PROSITE" id="PS51078"/>
    </source>
</evidence>
<organism evidence="6 7">
    <name type="scientific">Phyllobacterium salinisoli</name>
    <dbReference type="NCBI Taxonomy" id="1899321"/>
    <lineage>
        <taxon>Bacteria</taxon>
        <taxon>Pseudomonadati</taxon>
        <taxon>Pseudomonadota</taxon>
        <taxon>Alphaproteobacteria</taxon>
        <taxon>Hyphomicrobiales</taxon>
        <taxon>Phyllobacteriaceae</taxon>
        <taxon>Phyllobacterium</taxon>
    </lineage>
</organism>
<dbReference type="PANTHER" id="PTHR30136:SF34">
    <property type="entry name" value="TRANSCRIPTIONAL REGULATOR"/>
    <property type="match status" value="1"/>
</dbReference>
<dbReference type="InterPro" id="IPR029016">
    <property type="entry name" value="GAF-like_dom_sf"/>
</dbReference>
<gene>
    <name evidence="6" type="ORF">DUT91_20355</name>
</gene>
<protein>
    <submittedName>
        <fullName evidence="6">IclR family transcriptional regulator</fullName>
    </submittedName>
</protein>
<evidence type="ECO:0000259" key="4">
    <source>
        <dbReference type="PROSITE" id="PS51077"/>
    </source>
</evidence>
<dbReference type="InterPro" id="IPR050707">
    <property type="entry name" value="HTH_MetabolicPath_Reg"/>
</dbReference>
<feature type="domain" description="HTH iclR-type" evidence="4">
    <location>
        <begin position="7"/>
        <end position="67"/>
    </location>
</feature>
<dbReference type="PROSITE" id="PS51078">
    <property type="entry name" value="ICLR_ED"/>
    <property type="match status" value="1"/>
</dbReference>
<dbReference type="Gene3D" id="1.10.10.10">
    <property type="entry name" value="Winged helix-like DNA-binding domain superfamily/Winged helix DNA-binding domain"/>
    <property type="match status" value="1"/>
</dbReference>
<proteinExistence type="predicted"/>
<evidence type="ECO:0000313" key="7">
    <source>
        <dbReference type="Proteomes" id="UP000253420"/>
    </source>
</evidence>
<dbReference type="InterPro" id="IPR036390">
    <property type="entry name" value="WH_DNA-bd_sf"/>
</dbReference>
<dbReference type="SUPFAM" id="SSF46785">
    <property type="entry name" value="Winged helix' DNA-binding domain"/>
    <property type="match status" value="1"/>
</dbReference>
<dbReference type="RefSeq" id="WP_114442326.1">
    <property type="nucleotide sequence ID" value="NZ_QOZG01000010.1"/>
</dbReference>
<dbReference type="PROSITE" id="PS51077">
    <property type="entry name" value="HTH_ICLR"/>
    <property type="match status" value="1"/>
</dbReference>
<dbReference type="EMBL" id="QOZG01000010">
    <property type="protein sequence ID" value="RCS22073.1"/>
    <property type="molecule type" value="Genomic_DNA"/>
</dbReference>
<dbReference type="GO" id="GO:0045893">
    <property type="term" value="P:positive regulation of DNA-templated transcription"/>
    <property type="evidence" value="ECO:0007669"/>
    <property type="project" value="InterPro"/>
</dbReference>
<dbReference type="GO" id="GO:0003700">
    <property type="term" value="F:DNA-binding transcription factor activity"/>
    <property type="evidence" value="ECO:0007669"/>
    <property type="project" value="TreeGrafter"/>
</dbReference>
<evidence type="ECO:0000313" key="6">
    <source>
        <dbReference type="EMBL" id="RCS22073.1"/>
    </source>
</evidence>
<dbReference type="InterPro" id="IPR036388">
    <property type="entry name" value="WH-like_DNA-bd_sf"/>
</dbReference>
<dbReference type="InterPro" id="IPR014757">
    <property type="entry name" value="Tscrpt_reg_IclR_C"/>
</dbReference>
<dbReference type="Pfam" id="PF01614">
    <property type="entry name" value="IclR_C"/>
    <property type="match status" value="1"/>
</dbReference>